<evidence type="ECO:0000313" key="1">
    <source>
        <dbReference type="EMBL" id="QPM68823.1"/>
    </source>
</evidence>
<dbReference type="Proteomes" id="UP000594463">
    <property type="component" value="Chromosome"/>
</dbReference>
<evidence type="ECO:0000313" key="2">
    <source>
        <dbReference type="Proteomes" id="UP000594463"/>
    </source>
</evidence>
<sequence>MRISQLLNKLQDDGCGVDEILAQGKAPIWITHQYIIPSPLMSEGEDESESSD</sequence>
<name>A0A7T1AMU3_ATRLM</name>
<proteinExistence type="predicted"/>
<gene>
    <name evidence="1" type="ORF">RT761_02049</name>
</gene>
<organism evidence="1 2">
    <name type="scientific">Atribacter laminatus</name>
    <dbReference type="NCBI Taxonomy" id="2847778"/>
    <lineage>
        <taxon>Bacteria</taxon>
        <taxon>Pseudomonadati</taxon>
        <taxon>Atribacterota</taxon>
        <taxon>Atribacteria</taxon>
        <taxon>Atribacterales</taxon>
        <taxon>Atribacteraceae</taxon>
        <taxon>Atribacter</taxon>
    </lineage>
</organism>
<dbReference type="EMBL" id="CP065383">
    <property type="protein sequence ID" value="QPM68823.1"/>
    <property type="molecule type" value="Genomic_DNA"/>
</dbReference>
<protein>
    <submittedName>
        <fullName evidence="1">Uncharacterized protein</fullName>
    </submittedName>
</protein>
<reference evidence="1 2" key="1">
    <citation type="journal article" date="2021" name="Nat. Commun.">
        <title>Isolation of a member of the candidate phylum Atribacteria reveals a unique cell membrane structure.</title>
        <authorList>
            <person name="Taiki K."/>
            <person name="Nobu M.K."/>
            <person name="Kusada H."/>
            <person name="Meng X.-Y."/>
            <person name="Hosoki N."/>
            <person name="Uematsu K."/>
            <person name="Yoshioka H."/>
            <person name="Kamagata Y."/>
            <person name="Tamaki H."/>
        </authorList>
    </citation>
    <scope>NUCLEOTIDE SEQUENCE [LARGE SCALE GENOMIC DNA]</scope>
    <source>
        <strain evidence="1 2">RT761</strain>
    </source>
</reference>
<dbReference type="KEGG" id="alam:RT761_02049"/>
<accession>A0A7T1AMU3</accession>
<keyword evidence="2" id="KW-1185">Reference proteome</keyword>
<dbReference type="AlphaFoldDB" id="A0A7T1AMU3"/>